<dbReference type="GO" id="GO:0005829">
    <property type="term" value="C:cytosol"/>
    <property type="evidence" value="ECO:0007669"/>
    <property type="project" value="TreeGrafter"/>
</dbReference>
<dbReference type="EMBL" id="CAJPWZ010000742">
    <property type="protein sequence ID" value="CAG2200284.1"/>
    <property type="molecule type" value="Genomic_DNA"/>
</dbReference>
<evidence type="ECO:0000259" key="6">
    <source>
        <dbReference type="PROSITE" id="PS50042"/>
    </source>
</evidence>
<dbReference type="GO" id="GO:0005524">
    <property type="term" value="F:ATP binding"/>
    <property type="evidence" value="ECO:0007669"/>
    <property type="project" value="InterPro"/>
</dbReference>
<gene>
    <name evidence="7" type="ORF">MEDL_14982</name>
</gene>
<feature type="domain" description="Cyclic nucleotide-binding" evidence="6">
    <location>
        <begin position="354"/>
        <end position="410"/>
    </location>
</feature>
<feature type="compositionally biased region" description="Polar residues" evidence="5">
    <location>
        <begin position="796"/>
        <end position="810"/>
    </location>
</feature>
<dbReference type="GO" id="GO:0004862">
    <property type="term" value="F:cAMP-dependent protein kinase inhibitor activity"/>
    <property type="evidence" value="ECO:0007669"/>
    <property type="project" value="TreeGrafter"/>
</dbReference>
<dbReference type="InterPro" id="IPR032466">
    <property type="entry name" value="Metal_Hydrolase"/>
</dbReference>
<comment type="similarity">
    <text evidence="1">Belongs to the cAMP-dependent kinase regulatory chain family.</text>
</comment>
<feature type="region of interest" description="Disordered" evidence="5">
    <location>
        <begin position="754"/>
        <end position="810"/>
    </location>
</feature>
<protein>
    <recommendedName>
        <fullName evidence="6">Cyclic nucleotide-binding domain-containing protein</fullName>
    </recommendedName>
</protein>
<evidence type="ECO:0000256" key="3">
    <source>
        <dbReference type="ARBA" id="ARBA00022566"/>
    </source>
</evidence>
<dbReference type="PROSITE" id="PS50042">
    <property type="entry name" value="CNMP_BINDING_3"/>
    <property type="match status" value="2"/>
</dbReference>
<reference evidence="7" key="1">
    <citation type="submission" date="2021-03" db="EMBL/GenBank/DDBJ databases">
        <authorList>
            <person name="Bekaert M."/>
        </authorList>
    </citation>
    <scope>NUCLEOTIDE SEQUENCE</scope>
</reference>
<dbReference type="SUPFAM" id="SSF51556">
    <property type="entry name" value="Metallo-dependent hydrolases"/>
    <property type="match status" value="1"/>
</dbReference>
<sequence>MEEEELDYEPEIEEVGLLKEQRIKGSSNNKKRSRPCCICTGRFVNVRRHVLRAHVPWYTAPLLACWTCQLQFGQQGALTIHCNDYHNSEQTHGYKEELLVDWVELMNGLLIELCRQFKVSTLDKLVTFAREMSTLEQCDKASFHQTDLPFLLNFNRINHFHSSSAYTVFPPTYIHSILHWKVLALLIKSSEDSENLLSYNCKLSLCKIISHPIHTVIDTHFHWDKFFLQARFSGLPSYIWEEQDNEKFQIRKLISNFVFPSRWTACLDGDLLREDKRNSHTIGIHPKVAGNQVGRNFNELKRRIPGNFLAIGECGLDVSQGEKDIREQVKVLRVQLELARDYKLPVVIHCRECGKSFGELALINADSVRNATIITDETTDLIVIGRDLYNRCIKSFHAKEFAERKQFVESNPLFDKWHPKYKKQLAMSLKKEKFHFESVIIKQGTRFDGLRFIISGQAKVISDPFQHSTQYSHFYPLPNIEDLKKEEARESLRRELSALTGANGLKQKRTSRPKSSLNVYTSSESSSPRARSTSGRRRQLEFCLVAPQEILGDFEVAMNLNTFSYSITCMQETEIYVLNQTNFERLIEKRNPQVIKMIKNSVMEKYSVRMSWMKEKKDIPLFRYLLYKTEETERRKKLKSEEDKKNYRKRKEVNIPIIYFSTLFHHTSHRRIKRMKNRDRMKHALYAMCETPQNNLKMCMNGDEVYGKNVKQDLRAVLKEFFGDKNTNGIKKQLILSEFLDLILDALLHVPVQTNGHSSDNKSDPGPSNGLDTTEAKGPLCSHKTEYSLKPHSPDGLSQTSNSPVVNGHTHQSCQKCSQSSYHLFDDENFNLPHTCILGQVLAVQSLDKLDIECVYPLFLKVKEHLKQHPKDG</sequence>
<feature type="compositionally biased region" description="Basic and acidic residues" evidence="5">
    <location>
        <begin position="783"/>
        <end position="793"/>
    </location>
</feature>
<dbReference type="GO" id="GO:0005952">
    <property type="term" value="C:cAMP-dependent protein kinase complex"/>
    <property type="evidence" value="ECO:0007669"/>
    <property type="project" value="InterPro"/>
</dbReference>
<dbReference type="InterPro" id="IPR018490">
    <property type="entry name" value="cNMP-bd_dom_sf"/>
</dbReference>
<dbReference type="GO" id="GO:0034236">
    <property type="term" value="F:protein kinase A catalytic subunit binding"/>
    <property type="evidence" value="ECO:0007669"/>
    <property type="project" value="TreeGrafter"/>
</dbReference>
<dbReference type="InterPro" id="IPR050503">
    <property type="entry name" value="cAMP-dep_PK_reg_su-like"/>
</dbReference>
<keyword evidence="8" id="KW-1185">Reference proteome</keyword>
<dbReference type="Pfam" id="PF01026">
    <property type="entry name" value="TatD_DNase"/>
    <property type="match status" value="1"/>
</dbReference>
<keyword evidence="4" id="KW-0114">cAMP</keyword>
<dbReference type="PANTHER" id="PTHR11635">
    <property type="entry name" value="CAMP-DEPENDENT PROTEIN KINASE REGULATORY CHAIN"/>
    <property type="match status" value="1"/>
</dbReference>
<dbReference type="GO" id="GO:0035299">
    <property type="term" value="F:inositol-1,3,4,5,6-pentakisphosphate 2-kinase activity"/>
    <property type="evidence" value="ECO:0007669"/>
    <property type="project" value="InterPro"/>
</dbReference>
<dbReference type="Gene3D" id="2.60.120.10">
    <property type="entry name" value="Jelly Rolls"/>
    <property type="match status" value="1"/>
</dbReference>
<dbReference type="InterPro" id="IPR013087">
    <property type="entry name" value="Znf_C2H2_type"/>
</dbReference>
<dbReference type="AlphaFoldDB" id="A0A8S3R108"/>
<accession>A0A8S3R108</accession>
<dbReference type="Proteomes" id="UP000683360">
    <property type="component" value="Unassembled WGS sequence"/>
</dbReference>
<proteinExistence type="inferred from homology"/>
<dbReference type="Gene3D" id="3.20.20.140">
    <property type="entry name" value="Metal-dependent hydrolases"/>
    <property type="match status" value="1"/>
</dbReference>
<dbReference type="PANTHER" id="PTHR11635:SF152">
    <property type="entry name" value="CAMP-DEPENDENT PROTEIN KINASE TYPE I REGULATORY SUBUNIT-RELATED"/>
    <property type="match status" value="1"/>
</dbReference>
<dbReference type="SUPFAM" id="SSF51206">
    <property type="entry name" value="cAMP-binding domain-like"/>
    <property type="match status" value="2"/>
</dbReference>
<feature type="region of interest" description="Disordered" evidence="5">
    <location>
        <begin position="502"/>
        <end position="534"/>
    </location>
</feature>
<evidence type="ECO:0000256" key="4">
    <source>
        <dbReference type="ARBA" id="ARBA00023149"/>
    </source>
</evidence>
<dbReference type="InterPro" id="IPR009286">
    <property type="entry name" value="Ins_P5_2-kin"/>
</dbReference>
<dbReference type="Pfam" id="PF06090">
    <property type="entry name" value="Ins_P5_2-kin"/>
    <property type="match status" value="1"/>
</dbReference>
<comment type="similarity">
    <text evidence="2">Belongs to the metallo-dependent hydrolases superfamily. TatD-type hydrolase family.</text>
</comment>
<evidence type="ECO:0000313" key="8">
    <source>
        <dbReference type="Proteomes" id="UP000683360"/>
    </source>
</evidence>
<dbReference type="InterPro" id="IPR001130">
    <property type="entry name" value="TatD-like"/>
</dbReference>
<feature type="domain" description="Cyclic nucleotide-binding" evidence="6">
    <location>
        <begin position="413"/>
        <end position="461"/>
    </location>
</feature>
<dbReference type="InterPro" id="IPR000595">
    <property type="entry name" value="cNMP-bd_dom"/>
</dbReference>
<dbReference type="GO" id="GO:0016788">
    <property type="term" value="F:hydrolase activity, acting on ester bonds"/>
    <property type="evidence" value="ECO:0007669"/>
    <property type="project" value="InterPro"/>
</dbReference>
<name>A0A8S3R108_MYTED</name>
<dbReference type="OrthoDB" id="272370at2759"/>
<dbReference type="GO" id="GO:0030552">
    <property type="term" value="F:cAMP binding"/>
    <property type="evidence" value="ECO:0007669"/>
    <property type="project" value="UniProtKB-KW"/>
</dbReference>
<dbReference type="InterPro" id="IPR014710">
    <property type="entry name" value="RmlC-like_jellyroll"/>
</dbReference>
<organism evidence="7 8">
    <name type="scientific">Mytilus edulis</name>
    <name type="common">Blue mussel</name>
    <dbReference type="NCBI Taxonomy" id="6550"/>
    <lineage>
        <taxon>Eukaryota</taxon>
        <taxon>Metazoa</taxon>
        <taxon>Spiralia</taxon>
        <taxon>Lophotrochozoa</taxon>
        <taxon>Mollusca</taxon>
        <taxon>Bivalvia</taxon>
        <taxon>Autobranchia</taxon>
        <taxon>Pteriomorphia</taxon>
        <taxon>Mytilida</taxon>
        <taxon>Mytiloidea</taxon>
        <taxon>Mytilidae</taxon>
        <taxon>Mytilinae</taxon>
        <taxon>Mytilus</taxon>
    </lineage>
</organism>
<evidence type="ECO:0000256" key="5">
    <source>
        <dbReference type="SAM" id="MobiDB-lite"/>
    </source>
</evidence>
<dbReference type="PROSITE" id="PS00028">
    <property type="entry name" value="ZINC_FINGER_C2H2_1"/>
    <property type="match status" value="1"/>
</dbReference>
<evidence type="ECO:0000256" key="1">
    <source>
        <dbReference type="ARBA" id="ARBA00005753"/>
    </source>
</evidence>
<keyword evidence="3" id="KW-0116">cAMP-binding</keyword>
<keyword evidence="3" id="KW-0547">Nucleotide-binding</keyword>
<feature type="compositionally biased region" description="Low complexity" evidence="5">
    <location>
        <begin position="522"/>
        <end position="533"/>
    </location>
</feature>
<comment type="caution">
    <text evidence="7">The sequence shown here is derived from an EMBL/GenBank/DDBJ whole genome shotgun (WGS) entry which is preliminary data.</text>
</comment>
<evidence type="ECO:0000313" key="7">
    <source>
        <dbReference type="EMBL" id="CAG2200284.1"/>
    </source>
</evidence>
<evidence type="ECO:0000256" key="2">
    <source>
        <dbReference type="ARBA" id="ARBA00009275"/>
    </source>
</evidence>